<name>A0AAE3U6A6_9BACT</name>
<dbReference type="GO" id="GO:0016787">
    <property type="term" value="F:hydrolase activity"/>
    <property type="evidence" value="ECO:0007669"/>
    <property type="project" value="UniProtKB-KW"/>
</dbReference>
<gene>
    <name evidence="1" type="ORF">QNI16_07770</name>
</gene>
<dbReference type="GO" id="GO:0005975">
    <property type="term" value="P:carbohydrate metabolic process"/>
    <property type="evidence" value="ECO:0007669"/>
    <property type="project" value="InterPro"/>
</dbReference>
<dbReference type="RefSeq" id="WP_313976999.1">
    <property type="nucleotide sequence ID" value="NZ_JASJOS010000003.1"/>
</dbReference>
<comment type="caution">
    <text evidence="1">The sequence shown here is derived from an EMBL/GenBank/DDBJ whole genome shotgun (WGS) entry which is preliminary data.</text>
</comment>
<protein>
    <submittedName>
        <fullName evidence="1">Glycoside hydrolase family 127 protein</fullName>
    </submittedName>
</protein>
<dbReference type="Proteomes" id="UP001241110">
    <property type="component" value="Unassembled WGS sequence"/>
</dbReference>
<organism evidence="1 2">
    <name type="scientific">Xanthocytophaga flava</name>
    <dbReference type="NCBI Taxonomy" id="3048013"/>
    <lineage>
        <taxon>Bacteria</taxon>
        <taxon>Pseudomonadati</taxon>
        <taxon>Bacteroidota</taxon>
        <taxon>Cytophagia</taxon>
        <taxon>Cytophagales</taxon>
        <taxon>Rhodocytophagaceae</taxon>
        <taxon>Xanthocytophaga</taxon>
    </lineage>
</organism>
<dbReference type="Gene3D" id="1.50.10.20">
    <property type="match status" value="1"/>
</dbReference>
<dbReference type="AlphaFoldDB" id="A0AAE3U6A6"/>
<evidence type="ECO:0000313" key="2">
    <source>
        <dbReference type="Proteomes" id="UP001241110"/>
    </source>
</evidence>
<sequence length="877" mass="98949">MNITHYLKVSNITIYLVVLSAQLSTVAQTSLTLSDAAIQITWKKENAGYQVNRVSVRKDGKFTYLNFPSGEYTILYSATKPDSLPLLDQVDTHAKTFPEPIYKYIINTWHENLKPVPMNIAGTALHFFPEQGTKSGQEIVFMHQAKQASLQATWKLDTQYPCDLLVTIQLTAQQAGYFSLATPTLATISEKDLRWGIIPGHLQGTSLQDDLVLSYAYGQGIPRRPIVVRDRTATTLAPLLSQKNGLTLAVIPQPGTSRDPWQQDHNTHSDWQLGLSLMNRKGQLTPTAYHPVLGEKGSYLKAGESRTFSFRYSLQASDWYTVYKHAIYDIYHFRDFLALKQTQQSLTSRIESMHRYVNSDSTSLWRTEQFNGQTIGAQAYLGGVVGSDKDAMKNSDYGAMWMLTTVTGDSLLNKTRLPYARNFKLMQQQSEPGFFQGAAVGQYYLSKSHRFTEEWGPYVEPIGLTYYTMLDMGNILLFEPNDTELKERLRQGAERLLSWQYPDGHWEVAYDRQSEKPRFTELQDLRPTFYGLLVAYRILGDERYLFAARKGADWFIHNATERGNFLGVCGDLRFVPDFATGQSVQALLDLFDITGDNRYKTAALQTARIYTASIYTHPIPTKEIKNVNGTTRQDWEISQVGLSFEHGGSIGSANMHGPIPLASHAGMFIRLFAITQDSLFLDMARAAAWGRDAFVHQPTGVASYYWRTMNAGAGPYPHHAWWQIGWITDYLLSEVSLRSEGKITFPRGFITPKVGPHQTYGFANGKIFGQLTRLYMPDGLIQVDDPQVDYWTATAVQTPRIFVLLLNNDDQAKTSTLKLNSQKILRNGQATIRSVVLWDAKGKQIKQLDTSGKWDVSVPAFGLTIAVIDYESNPTNR</sequence>
<keyword evidence="1" id="KW-0378">Hydrolase</keyword>
<dbReference type="EMBL" id="JASJOS010000003">
    <property type="protein sequence ID" value="MDJ1480377.1"/>
    <property type="molecule type" value="Genomic_DNA"/>
</dbReference>
<dbReference type="InterPro" id="IPR008928">
    <property type="entry name" value="6-hairpin_glycosidase_sf"/>
</dbReference>
<reference evidence="1" key="1">
    <citation type="submission" date="2023-05" db="EMBL/GenBank/DDBJ databases">
        <authorList>
            <person name="Zhang X."/>
        </authorList>
    </citation>
    <scope>NUCLEOTIDE SEQUENCE</scope>
    <source>
        <strain evidence="1">YF14B1</strain>
    </source>
</reference>
<proteinExistence type="predicted"/>
<accession>A0AAE3U6A6</accession>
<evidence type="ECO:0000313" key="1">
    <source>
        <dbReference type="EMBL" id="MDJ1480377.1"/>
    </source>
</evidence>
<dbReference type="SUPFAM" id="SSF48208">
    <property type="entry name" value="Six-hairpin glycosidases"/>
    <property type="match status" value="1"/>
</dbReference>